<name>A0AAI8Z4F9_9PEZI</name>
<evidence type="ECO:0008006" key="3">
    <source>
        <dbReference type="Google" id="ProtNLM"/>
    </source>
</evidence>
<dbReference type="Proteomes" id="UP001296104">
    <property type="component" value="Unassembled WGS sequence"/>
</dbReference>
<sequence>MQCKITSYSGVTKDKGDARPRIILKIPSTKRINRANLFDRLPIEMNQEIGHNLKEDQDVEAFRLSCRSANSAVDGDAGSFWRRRFLETYDRPAKPTTGLEYRKAYRLRKKAFRNIYTHHLCAGNSPMKHEARAIVILQSLLADASAAAKANPLRLPLNIAHVVRFINNKIILQRAGLTRSQYRMMLQGMTF</sequence>
<keyword evidence="2" id="KW-1185">Reference proteome</keyword>
<protein>
    <recommendedName>
        <fullName evidence="3">F-box domain-containing protein</fullName>
    </recommendedName>
</protein>
<gene>
    <name evidence="1" type="ORF">LECACI_7A007410</name>
</gene>
<dbReference type="EMBL" id="CAVMBE010000060">
    <property type="protein sequence ID" value="CAK4032252.1"/>
    <property type="molecule type" value="Genomic_DNA"/>
</dbReference>
<accession>A0AAI8Z4F9</accession>
<organism evidence="1 2">
    <name type="scientific">Lecanosticta acicola</name>
    <dbReference type="NCBI Taxonomy" id="111012"/>
    <lineage>
        <taxon>Eukaryota</taxon>
        <taxon>Fungi</taxon>
        <taxon>Dikarya</taxon>
        <taxon>Ascomycota</taxon>
        <taxon>Pezizomycotina</taxon>
        <taxon>Dothideomycetes</taxon>
        <taxon>Dothideomycetidae</taxon>
        <taxon>Mycosphaerellales</taxon>
        <taxon>Mycosphaerellaceae</taxon>
        <taxon>Lecanosticta</taxon>
    </lineage>
</organism>
<evidence type="ECO:0000313" key="2">
    <source>
        <dbReference type="Proteomes" id="UP001296104"/>
    </source>
</evidence>
<evidence type="ECO:0000313" key="1">
    <source>
        <dbReference type="EMBL" id="CAK4032252.1"/>
    </source>
</evidence>
<proteinExistence type="predicted"/>
<dbReference type="AlphaFoldDB" id="A0AAI8Z4F9"/>
<comment type="caution">
    <text evidence="1">The sequence shown here is derived from an EMBL/GenBank/DDBJ whole genome shotgun (WGS) entry which is preliminary data.</text>
</comment>
<reference evidence="1" key="1">
    <citation type="submission" date="2023-11" db="EMBL/GenBank/DDBJ databases">
        <authorList>
            <person name="Alioto T."/>
            <person name="Alioto T."/>
            <person name="Gomez Garrido J."/>
        </authorList>
    </citation>
    <scope>NUCLEOTIDE SEQUENCE</scope>
</reference>